<dbReference type="SUPFAM" id="SSF55048">
    <property type="entry name" value="Probable ACP-binding domain of malonyl-CoA ACP transacylase"/>
    <property type="match status" value="1"/>
</dbReference>
<evidence type="ECO:0000256" key="5">
    <source>
        <dbReference type="PIRSR" id="PIRSR000446-1"/>
    </source>
</evidence>
<gene>
    <name evidence="7" type="ORF">DFO73_106158</name>
</gene>
<dbReference type="InterPro" id="IPR016035">
    <property type="entry name" value="Acyl_Trfase/lysoPLipase"/>
</dbReference>
<dbReference type="PANTHER" id="PTHR42681:SF1">
    <property type="entry name" value="MALONYL-COA-ACYL CARRIER PROTEIN TRANSACYLASE, MITOCHONDRIAL"/>
    <property type="match status" value="1"/>
</dbReference>
<evidence type="ECO:0000259" key="6">
    <source>
        <dbReference type="SMART" id="SM00827"/>
    </source>
</evidence>
<keyword evidence="2 4" id="KW-0012">Acyltransferase</keyword>
<dbReference type="InterPro" id="IPR050858">
    <property type="entry name" value="Mal-CoA-ACP_Trans/PKS_FabD"/>
</dbReference>
<dbReference type="InterPro" id="IPR001227">
    <property type="entry name" value="Ac_transferase_dom_sf"/>
</dbReference>
<dbReference type="InterPro" id="IPR014043">
    <property type="entry name" value="Acyl_transferase_dom"/>
</dbReference>
<dbReference type="GO" id="GO:0004314">
    <property type="term" value="F:[acyl-carrier-protein] S-malonyltransferase activity"/>
    <property type="evidence" value="ECO:0007669"/>
    <property type="project" value="UniProtKB-EC"/>
</dbReference>
<dbReference type="SUPFAM" id="SSF52151">
    <property type="entry name" value="FabD/lysophospholipase-like"/>
    <property type="match status" value="1"/>
</dbReference>
<dbReference type="EC" id="2.3.1.39" evidence="4"/>
<dbReference type="RefSeq" id="WP_110065197.1">
    <property type="nucleotide sequence ID" value="NZ_QGTW01000006.1"/>
</dbReference>
<dbReference type="PIRSF" id="PIRSF000446">
    <property type="entry name" value="Mct"/>
    <property type="match status" value="1"/>
</dbReference>
<dbReference type="InterPro" id="IPR017554">
    <property type="entry name" value="Malonate_deCOase_MdcHsu"/>
</dbReference>
<evidence type="ECO:0000256" key="3">
    <source>
        <dbReference type="ARBA" id="ARBA00048462"/>
    </source>
</evidence>
<comment type="catalytic activity">
    <reaction evidence="3 4">
        <text>holo-[ACP] + malonyl-CoA = malonyl-[ACP] + CoA</text>
        <dbReference type="Rhea" id="RHEA:41792"/>
        <dbReference type="Rhea" id="RHEA-COMP:9623"/>
        <dbReference type="Rhea" id="RHEA-COMP:9685"/>
        <dbReference type="ChEBI" id="CHEBI:57287"/>
        <dbReference type="ChEBI" id="CHEBI:57384"/>
        <dbReference type="ChEBI" id="CHEBI:64479"/>
        <dbReference type="ChEBI" id="CHEBI:78449"/>
        <dbReference type="EC" id="2.3.1.39"/>
    </reaction>
</comment>
<organism evidence="7 8">
    <name type="scientific">Cytobacillus oceanisediminis</name>
    <dbReference type="NCBI Taxonomy" id="665099"/>
    <lineage>
        <taxon>Bacteria</taxon>
        <taxon>Bacillati</taxon>
        <taxon>Bacillota</taxon>
        <taxon>Bacilli</taxon>
        <taxon>Bacillales</taxon>
        <taxon>Bacillaceae</taxon>
        <taxon>Cytobacillus</taxon>
    </lineage>
</organism>
<protein>
    <recommendedName>
        <fullName evidence="4">Malonyl CoA-acyl carrier protein transacylase</fullName>
        <ecNumber evidence="4">2.3.1.39</ecNumber>
    </recommendedName>
</protein>
<dbReference type="GO" id="GO:0005829">
    <property type="term" value="C:cytosol"/>
    <property type="evidence" value="ECO:0007669"/>
    <property type="project" value="TreeGrafter"/>
</dbReference>
<dbReference type="Pfam" id="PF00698">
    <property type="entry name" value="Acyl_transf_1"/>
    <property type="match status" value="1"/>
</dbReference>
<dbReference type="Gene3D" id="3.40.366.10">
    <property type="entry name" value="Malonyl-Coenzyme A Acyl Carrier Protein, domain 2"/>
    <property type="match status" value="1"/>
</dbReference>
<proteinExistence type="inferred from homology"/>
<accession>A0A2V2ZVA3</accession>
<feature type="active site" evidence="5">
    <location>
        <position position="195"/>
    </location>
</feature>
<comment type="caution">
    <text evidence="7">The sequence shown here is derived from an EMBL/GenBank/DDBJ whole genome shotgun (WGS) entry which is preliminary data.</text>
</comment>
<name>A0A2V2ZVA3_9BACI</name>
<sequence>MKLAFLFPGQGSQKISMLHSLPDHSAVGEVLQEASEVIGEKINNLDTAEALTSTVSVQLSLLIASVAVSKAFEAEGVRPDFVAGHSVGAFGAAVTCGAMDFADALKVVKLRGVLMEEAFPSGYGMGVISGLDAKSVNDMVEAIFSEENPVYSSNVNAADQITISGSIPGINMVLDQASHGGARKAELLNVSVPSHCPLLNSVADSLYDELAHVNIRSPVVPYASNRKARLIRNSEQIREDLAFNVSHPVRWYEVSSLLCEYGTRLLIEMPSGNVLTNLNKKTLPGARSVSVDENGFENCFFLAKRFCS</sequence>
<dbReference type="AlphaFoldDB" id="A0A2V2ZVA3"/>
<evidence type="ECO:0000256" key="1">
    <source>
        <dbReference type="ARBA" id="ARBA00022679"/>
    </source>
</evidence>
<evidence type="ECO:0000313" key="8">
    <source>
        <dbReference type="Proteomes" id="UP000247150"/>
    </source>
</evidence>
<comment type="similarity">
    <text evidence="4">Belongs to the fabD family.</text>
</comment>
<dbReference type="NCBIfam" id="TIGR03131">
    <property type="entry name" value="malonate_mdcH"/>
    <property type="match status" value="1"/>
</dbReference>
<dbReference type="EMBL" id="QGTW01000006">
    <property type="protein sequence ID" value="PWW28342.1"/>
    <property type="molecule type" value="Genomic_DNA"/>
</dbReference>
<dbReference type="Proteomes" id="UP000247150">
    <property type="component" value="Unassembled WGS sequence"/>
</dbReference>
<dbReference type="GO" id="GO:0006633">
    <property type="term" value="P:fatty acid biosynthetic process"/>
    <property type="evidence" value="ECO:0007669"/>
    <property type="project" value="TreeGrafter"/>
</dbReference>
<evidence type="ECO:0000256" key="4">
    <source>
        <dbReference type="PIRNR" id="PIRNR000446"/>
    </source>
</evidence>
<evidence type="ECO:0000256" key="2">
    <source>
        <dbReference type="ARBA" id="ARBA00023315"/>
    </source>
</evidence>
<keyword evidence="1 4" id="KW-0808">Transferase</keyword>
<feature type="domain" description="Malonyl-CoA:ACP transacylase (MAT)" evidence="6">
    <location>
        <begin position="6"/>
        <end position="306"/>
    </location>
</feature>
<evidence type="ECO:0000313" key="7">
    <source>
        <dbReference type="EMBL" id="PWW28342.1"/>
    </source>
</evidence>
<dbReference type="PANTHER" id="PTHR42681">
    <property type="entry name" value="MALONYL-COA-ACYL CARRIER PROTEIN TRANSACYLASE, MITOCHONDRIAL"/>
    <property type="match status" value="1"/>
</dbReference>
<dbReference type="OrthoDB" id="9805460at2"/>
<dbReference type="InterPro" id="IPR024925">
    <property type="entry name" value="Malonyl_CoA-ACP_transAc"/>
</dbReference>
<feature type="active site" evidence="5">
    <location>
        <position position="86"/>
    </location>
</feature>
<dbReference type="InterPro" id="IPR016036">
    <property type="entry name" value="Malonyl_transacylase_ACP-bd"/>
</dbReference>
<dbReference type="SMART" id="SM00827">
    <property type="entry name" value="PKS_AT"/>
    <property type="match status" value="1"/>
</dbReference>
<dbReference type="Gene3D" id="3.30.70.250">
    <property type="entry name" value="Malonyl-CoA ACP transacylase, ACP-binding"/>
    <property type="match status" value="1"/>
</dbReference>
<reference evidence="7 8" key="1">
    <citation type="submission" date="2018-05" db="EMBL/GenBank/DDBJ databases">
        <title>Freshwater and sediment microbial communities from various areas in North America, analyzing microbe dynamics in response to fracking.</title>
        <authorList>
            <person name="Lamendella R."/>
        </authorList>
    </citation>
    <scope>NUCLEOTIDE SEQUENCE [LARGE SCALE GENOMIC DNA]</scope>
    <source>
        <strain evidence="7 8">15_TX</strain>
    </source>
</reference>